<dbReference type="PROSITE" id="PS00201">
    <property type="entry name" value="FLAVODOXIN"/>
    <property type="match status" value="1"/>
</dbReference>
<evidence type="ECO:0000313" key="3">
    <source>
        <dbReference type="EMBL" id="MFC6238546.1"/>
    </source>
</evidence>
<proteinExistence type="predicted"/>
<organism evidence="3 4">
    <name type="scientific">Longivirga aurantiaca</name>
    <dbReference type="NCBI Taxonomy" id="1837743"/>
    <lineage>
        <taxon>Bacteria</taxon>
        <taxon>Bacillati</taxon>
        <taxon>Actinomycetota</taxon>
        <taxon>Actinomycetes</taxon>
        <taxon>Sporichthyales</taxon>
        <taxon>Sporichthyaceae</taxon>
        <taxon>Longivirga</taxon>
    </lineage>
</organism>
<evidence type="ECO:0000256" key="1">
    <source>
        <dbReference type="SAM" id="MobiDB-lite"/>
    </source>
</evidence>
<feature type="compositionally biased region" description="Basic and acidic residues" evidence="1">
    <location>
        <begin position="65"/>
        <end position="75"/>
    </location>
</feature>
<reference evidence="4" key="1">
    <citation type="journal article" date="2019" name="Int. J. Syst. Evol. Microbiol.">
        <title>The Global Catalogue of Microorganisms (GCM) 10K type strain sequencing project: providing services to taxonomists for standard genome sequencing and annotation.</title>
        <authorList>
            <consortium name="The Broad Institute Genomics Platform"/>
            <consortium name="The Broad Institute Genome Sequencing Center for Infectious Disease"/>
            <person name="Wu L."/>
            <person name="Ma J."/>
        </authorList>
    </citation>
    <scope>NUCLEOTIDE SEQUENCE [LARGE SCALE GENOMIC DNA]</scope>
    <source>
        <strain evidence="4">CGMCC 4.7317</strain>
    </source>
</reference>
<dbReference type="InterPro" id="IPR008254">
    <property type="entry name" value="Flavodoxin/NO_synth"/>
</dbReference>
<accession>A0ABW1T1Y9</accession>
<dbReference type="EMBL" id="JBHSTI010000008">
    <property type="protein sequence ID" value="MFC6238546.1"/>
    <property type="molecule type" value="Genomic_DNA"/>
</dbReference>
<feature type="region of interest" description="Disordered" evidence="1">
    <location>
        <begin position="57"/>
        <end position="80"/>
    </location>
</feature>
<dbReference type="Gene3D" id="3.40.50.360">
    <property type="match status" value="1"/>
</dbReference>
<evidence type="ECO:0000259" key="2">
    <source>
        <dbReference type="PROSITE" id="PS50902"/>
    </source>
</evidence>
<keyword evidence="4" id="KW-1185">Reference proteome</keyword>
<dbReference type="InterPro" id="IPR001226">
    <property type="entry name" value="Flavodoxin_CS"/>
</dbReference>
<comment type="caution">
    <text evidence="3">The sequence shown here is derived from an EMBL/GenBank/DDBJ whole genome shotgun (WGS) entry which is preliminary data.</text>
</comment>
<dbReference type="SUPFAM" id="SSF52218">
    <property type="entry name" value="Flavoproteins"/>
    <property type="match status" value="1"/>
</dbReference>
<dbReference type="Pfam" id="PF00258">
    <property type="entry name" value="Flavodoxin_1"/>
    <property type="match status" value="1"/>
</dbReference>
<sequence>MTTLVVYESMFGNTREIAQAVARGLAPRGSVEVLEIGELRDLPSDLELLVVGGPTHAFGMSRPQSRQDARTKSPDGEVVSDGAGLREVLAGLHRLRKPIPAAVFDTKVRKPLTGSAGKGAAKALKAAGFRLIADPEDFGVQGTMGPLEPGEVERAEAWGAHLSTLLASASQH</sequence>
<dbReference type="Proteomes" id="UP001596138">
    <property type="component" value="Unassembled WGS sequence"/>
</dbReference>
<gene>
    <name evidence="3" type="ORF">ACFQGU_11710</name>
</gene>
<dbReference type="PROSITE" id="PS50902">
    <property type="entry name" value="FLAVODOXIN_LIKE"/>
    <property type="match status" value="1"/>
</dbReference>
<feature type="domain" description="Flavodoxin-like" evidence="2">
    <location>
        <begin position="3"/>
        <end position="163"/>
    </location>
</feature>
<dbReference type="RefSeq" id="WP_386766853.1">
    <property type="nucleotide sequence ID" value="NZ_JBHSTI010000008.1"/>
</dbReference>
<dbReference type="InterPro" id="IPR029039">
    <property type="entry name" value="Flavoprotein-like_sf"/>
</dbReference>
<protein>
    <submittedName>
        <fullName evidence="3">Flavodoxin family protein</fullName>
    </submittedName>
</protein>
<evidence type="ECO:0000313" key="4">
    <source>
        <dbReference type="Proteomes" id="UP001596138"/>
    </source>
</evidence>
<name>A0ABW1T1Y9_9ACTN</name>